<dbReference type="PANTHER" id="PTHR43359">
    <property type="entry name" value="FORMATE HYDROGENLYASE SUBUNIT 4"/>
    <property type="match status" value="1"/>
</dbReference>
<dbReference type="Pfam" id="PF00146">
    <property type="entry name" value="NADHdh"/>
    <property type="match status" value="1"/>
</dbReference>
<dbReference type="PANTHER" id="PTHR43359:SF1">
    <property type="entry name" value="FORMATE HYDROGENLYASE SUBUNIT 4-RELATED"/>
    <property type="match status" value="1"/>
</dbReference>
<dbReference type="EMBL" id="AP011802">
    <property type="protein sequence ID" value="BAL59208.1"/>
    <property type="molecule type" value="Genomic_DNA"/>
</dbReference>
<dbReference type="InterPro" id="IPR001694">
    <property type="entry name" value="NADH_UbQ_OxRdtase_su1/FPO"/>
</dbReference>
<feature type="transmembrane region" description="Helical" evidence="5">
    <location>
        <begin position="98"/>
        <end position="118"/>
    </location>
</feature>
<evidence type="ECO:0000313" key="6">
    <source>
        <dbReference type="EMBL" id="BAL59208.1"/>
    </source>
</evidence>
<evidence type="ECO:0000256" key="5">
    <source>
        <dbReference type="SAM" id="Phobius"/>
    </source>
</evidence>
<dbReference type="InterPro" id="IPR052561">
    <property type="entry name" value="ComplexI_Subunit1"/>
</dbReference>
<gene>
    <name evidence="6" type="ORF">HGMM_OP3C363</name>
</gene>
<evidence type="ECO:0000256" key="4">
    <source>
        <dbReference type="ARBA" id="ARBA00023136"/>
    </source>
</evidence>
<organism evidence="6">
    <name type="scientific">Acetithermum autotrophicum</name>
    <dbReference type="NCBI Taxonomy" id="1446466"/>
    <lineage>
        <taxon>Bacteria</taxon>
        <taxon>Candidatus Bipolaricaulota</taxon>
        <taxon>Candidatus Acetithermum</taxon>
    </lineage>
</organism>
<feature type="transmembrane region" description="Helical" evidence="5">
    <location>
        <begin position="220"/>
        <end position="243"/>
    </location>
</feature>
<feature type="transmembrane region" description="Helical" evidence="5">
    <location>
        <begin position="168"/>
        <end position="188"/>
    </location>
</feature>
<keyword evidence="2 5" id="KW-0812">Transmembrane</keyword>
<dbReference type="GO" id="GO:0005886">
    <property type="term" value="C:plasma membrane"/>
    <property type="evidence" value="ECO:0007669"/>
    <property type="project" value="TreeGrafter"/>
</dbReference>
<feature type="transmembrane region" description="Helical" evidence="5">
    <location>
        <begin position="249"/>
        <end position="271"/>
    </location>
</feature>
<sequence>MNTLSLLSLAISLVVAPLLVGVITKTKAFFAGRVGAPLLQPYYDLIKLLRKGAVYSKTTTFIFRAGPLVGLATMVMALALVPFGGLAGLLSFQGDLVLFAYLLGLMRFFTVIAALDTGSSFEGMGASREVQVATLAEPALFVGFAVLAKETTSLSLSQILSAISVETWGQSGPALALVAGAIFIVFLAENARIPVDDPNTHLELTMIHEVMVLDHGGPDLALILYSAALKLWALGAIVVHIVLPVRTGIFWADGVIFGAGMIGLAIVTGVVESVMARLRLTHVPQLLLGAGVIAVAALVLIWR</sequence>
<comment type="subcellular location">
    <subcellularLocation>
        <location evidence="1">Membrane</location>
        <topology evidence="1">Multi-pass membrane protein</topology>
    </subcellularLocation>
</comment>
<keyword evidence="3 5" id="KW-1133">Transmembrane helix</keyword>
<keyword evidence="4 5" id="KW-0472">Membrane</keyword>
<proteinExistence type="predicted"/>
<accession>H5SSS2</accession>
<evidence type="ECO:0000256" key="3">
    <source>
        <dbReference type="ARBA" id="ARBA00022989"/>
    </source>
</evidence>
<reference evidence="6" key="2">
    <citation type="journal article" date="2012" name="PLoS ONE">
        <title>A Deeply Branching Thermophilic Bacterium with an Ancient Acetyl-CoA Pathway Dominates a Subsurface Ecosystem.</title>
        <authorList>
            <person name="Takami H."/>
            <person name="Noguchi H."/>
            <person name="Takaki Y."/>
            <person name="Uchiyama I."/>
            <person name="Toyoda A."/>
            <person name="Nishi S."/>
            <person name="Chee G.-J."/>
            <person name="Arai W."/>
            <person name="Nunoura T."/>
            <person name="Itoh T."/>
            <person name="Hattori M."/>
            <person name="Takai K."/>
        </authorList>
    </citation>
    <scope>NUCLEOTIDE SEQUENCE</scope>
</reference>
<feature type="transmembrane region" description="Helical" evidence="5">
    <location>
        <begin position="283"/>
        <end position="302"/>
    </location>
</feature>
<name>H5SSS2_ACEAU</name>
<protein>
    <submittedName>
        <fullName evidence="6">NAD-dependent dehydrogenase subunit</fullName>
    </submittedName>
</protein>
<feature type="transmembrane region" description="Helical" evidence="5">
    <location>
        <begin position="130"/>
        <end position="148"/>
    </location>
</feature>
<dbReference type="AlphaFoldDB" id="H5SSS2"/>
<reference evidence="6" key="1">
    <citation type="journal article" date="2005" name="Environ. Microbiol.">
        <title>Genetic and functional properties of uncultivated thermophilic crenarchaeotes from a subsurface gold mine as revealed by analysis of genome fragments.</title>
        <authorList>
            <person name="Nunoura T."/>
            <person name="Hirayama H."/>
            <person name="Takami H."/>
            <person name="Oida H."/>
            <person name="Nishi S."/>
            <person name="Shimamura S."/>
            <person name="Suzuki Y."/>
            <person name="Inagaki F."/>
            <person name="Takai K."/>
            <person name="Nealson K.H."/>
            <person name="Horikoshi K."/>
        </authorList>
    </citation>
    <scope>NUCLEOTIDE SEQUENCE</scope>
</reference>
<evidence type="ECO:0000256" key="1">
    <source>
        <dbReference type="ARBA" id="ARBA00004141"/>
    </source>
</evidence>
<evidence type="ECO:0000256" key="2">
    <source>
        <dbReference type="ARBA" id="ARBA00022692"/>
    </source>
</evidence>
<feature type="transmembrane region" description="Helical" evidence="5">
    <location>
        <begin position="68"/>
        <end position="92"/>
    </location>
</feature>
<feature type="transmembrane region" description="Helical" evidence="5">
    <location>
        <begin position="6"/>
        <end position="24"/>
    </location>
</feature>